<evidence type="ECO:0000256" key="6">
    <source>
        <dbReference type="SAM" id="Coils"/>
    </source>
</evidence>
<dbReference type="OrthoDB" id="413649at2759"/>
<dbReference type="EMBL" id="JAERUA010000017">
    <property type="protein sequence ID" value="KAI1888477.1"/>
    <property type="molecule type" value="Genomic_DNA"/>
</dbReference>
<evidence type="ECO:0000256" key="4">
    <source>
        <dbReference type="ARBA" id="ARBA00023054"/>
    </source>
</evidence>
<dbReference type="Pfam" id="PF06470">
    <property type="entry name" value="SMC_hinge"/>
    <property type="match status" value="1"/>
</dbReference>
<dbReference type="InterPro" id="IPR024704">
    <property type="entry name" value="SMC"/>
</dbReference>
<dbReference type="Gene3D" id="3.30.70.1620">
    <property type="match status" value="1"/>
</dbReference>
<feature type="coiled-coil region" evidence="6">
    <location>
        <begin position="692"/>
        <end position="869"/>
    </location>
</feature>
<dbReference type="InterPro" id="IPR010935">
    <property type="entry name" value="SMC_hinge"/>
</dbReference>
<comment type="similarity">
    <text evidence="5">Belongs to the SMC family.</text>
</comment>
<evidence type="ECO:0000256" key="1">
    <source>
        <dbReference type="ARBA" id="ARBA00004123"/>
    </source>
</evidence>
<dbReference type="Proteomes" id="UP000829720">
    <property type="component" value="Unassembled WGS sequence"/>
</dbReference>
<dbReference type="SUPFAM" id="SSF52540">
    <property type="entry name" value="P-loop containing nucleoside triphosphate hydrolases"/>
    <property type="match status" value="1"/>
</dbReference>
<dbReference type="AlphaFoldDB" id="A0A8T3CY77"/>
<dbReference type="GO" id="GO:0003677">
    <property type="term" value="F:DNA binding"/>
    <property type="evidence" value="ECO:0007669"/>
    <property type="project" value="TreeGrafter"/>
</dbReference>
<sequence length="1193" mass="136651">MDALSFVIGERAGNLRVKHTKDLIHGAHIGKPVAATASVTMQYCEDTGEELSFCRSISGSSSEYRINGRQVTLARYTAELERIGVVVKARNCLVFQGAVESIAMKTPKERARMFEQISGSQELAEEYERTRAILQRAKEDTQFHFNKKKTVTAEKKQVFQEKVEAQKYQTLLDDVNEAKVQLNLCQLYHNERGLGTVQESLQERQLEVAGRKSGMEVLETALKSQKKEHGRLSRSSSRSRKRSCRAQEKILGQRRPQYIKAKVNTAHHQRKAEEALAALQKGHRQRGQKEQELAELRSELAGVERAWGRFEKEVEEKGATRGVDVQLEETQLRQYKELKEQARRQGAILGQRGEKLRWELKADTEKLEFDQRRRKEVECSQKQLEQYIQRAEKLEEYVSICNSSLRGHQEQEESLVRELEEGRARNEEVNQELGEVLGQLQNAGMDRQESRRQQQRQEALESLKRLYPETLFGRLVDLCQPIHKKYQLAVAKVFGRYMNAIVVASEKVARDCIKFLKEERAEPETFLPIDYLKVSALNERLREIRGVKLVVDVVQCGDPMPQMKKVVQFVCGNALVCETLKEARQIAFGGPERHKTVALDGTMFSKSGEISGGSSNLRGKARAWDERDMSKLKERKEQLAAELRVLMKLKHKEAELKQVQAQVLGIHTRLKYSNSEMETIRKKNIPACHAEVSKLESELTNLDSLIQMQKESVEMKDASMEEVQDEVNKLEDTVFKDFCAEIGVSNIREYEQEHLKEQQEVDKKRLEFETQRTRLGTQLEYEQAQLEQQGRKLKTLEETMLKEERKAADQKKEEDKLLKAVDETLSKMKDLKNQLLLKKNDVSDSKAEVDKKAKSLQEKSRELVKVQKEVISVETALEQKRTERHNLLLGCKIQGLPISLLSGSLDHISEVQLDSESQSTSATLEIYEREAEMQLDYSDLRKESMDLDGEEAVEVELERLREVVSSLEGVIQRSTAPNLKALEMMGEVKDKFQGVVDAFEASSKVTRKCHQEFEQVKAKRYRLFSQCFEHVSIVIDQIYKKLCRNSSAQAILGAENPDEPYLDGISYNCVAPGKRFMAMDNLSGGEKSIAALALVFAIHSFRPAPFLIMDEVDAALDNTNISKVTSYIRDKSREDFQIIVISLKEEFYSKADALLGVYSEFNECMYSRLLTLDLSPYPVKEGNEKEMEKEMEK</sequence>
<evidence type="ECO:0000313" key="9">
    <source>
        <dbReference type="EMBL" id="KAI1888477.1"/>
    </source>
</evidence>
<keyword evidence="3" id="KW-0158">Chromosome</keyword>
<gene>
    <name evidence="9" type="ORF">AGOR_G00185550</name>
</gene>
<feature type="region of interest" description="Disordered" evidence="7">
    <location>
        <begin position="222"/>
        <end position="245"/>
    </location>
</feature>
<dbReference type="Gene3D" id="1.20.1060.20">
    <property type="match status" value="1"/>
</dbReference>
<dbReference type="GO" id="GO:0007062">
    <property type="term" value="P:sister chromatid cohesion"/>
    <property type="evidence" value="ECO:0007669"/>
    <property type="project" value="TreeGrafter"/>
</dbReference>
<feature type="coiled-coil region" evidence="6">
    <location>
        <begin position="279"/>
        <end position="345"/>
    </location>
</feature>
<dbReference type="PIRSF" id="PIRSF005719">
    <property type="entry name" value="SMC"/>
    <property type="match status" value="1"/>
</dbReference>
<dbReference type="GO" id="GO:0005524">
    <property type="term" value="F:ATP binding"/>
    <property type="evidence" value="ECO:0007669"/>
    <property type="project" value="InterPro"/>
</dbReference>
<dbReference type="Pfam" id="PF02463">
    <property type="entry name" value="SMC_N"/>
    <property type="match status" value="1"/>
</dbReference>
<proteinExistence type="inferred from homology"/>
<keyword evidence="10" id="KW-1185">Reference proteome</keyword>
<dbReference type="SMART" id="SM00968">
    <property type="entry name" value="SMC_hinge"/>
    <property type="match status" value="1"/>
</dbReference>
<reference evidence="9" key="1">
    <citation type="submission" date="2021-01" db="EMBL/GenBank/DDBJ databases">
        <authorList>
            <person name="Zahm M."/>
            <person name="Roques C."/>
            <person name="Cabau C."/>
            <person name="Klopp C."/>
            <person name="Donnadieu C."/>
            <person name="Jouanno E."/>
            <person name="Lampietro C."/>
            <person name="Louis A."/>
            <person name="Herpin A."/>
            <person name="Echchiki A."/>
            <person name="Berthelot C."/>
            <person name="Parey E."/>
            <person name="Roest-Crollius H."/>
            <person name="Braasch I."/>
            <person name="Postlethwait J."/>
            <person name="Bobe J."/>
            <person name="Montfort J."/>
            <person name="Bouchez O."/>
            <person name="Begum T."/>
            <person name="Mejri S."/>
            <person name="Adams A."/>
            <person name="Chen W.-J."/>
            <person name="Guiguen Y."/>
        </authorList>
    </citation>
    <scope>NUCLEOTIDE SEQUENCE</scope>
    <source>
        <tissue evidence="9">Blood</tissue>
    </source>
</reference>
<dbReference type="InterPro" id="IPR036277">
    <property type="entry name" value="SMC_hinge_sf"/>
</dbReference>
<comment type="subcellular location">
    <subcellularLocation>
        <location evidence="2">Chromosome</location>
    </subcellularLocation>
    <subcellularLocation>
        <location evidence="1 5">Nucleus</location>
    </subcellularLocation>
</comment>
<name>A0A8T3CY77_9TELE</name>
<protein>
    <recommendedName>
        <fullName evidence="5">Structural maintenance of chromosomes protein</fullName>
    </recommendedName>
</protein>
<keyword evidence="4 6" id="KW-0175">Coiled coil</keyword>
<feature type="coiled-coil region" evidence="6">
    <location>
        <begin position="374"/>
        <end position="432"/>
    </location>
</feature>
<dbReference type="GO" id="GO:0030893">
    <property type="term" value="C:meiotic cohesin complex"/>
    <property type="evidence" value="ECO:0007669"/>
    <property type="project" value="TreeGrafter"/>
</dbReference>
<keyword evidence="5" id="KW-0539">Nucleus</keyword>
<evidence type="ECO:0000256" key="5">
    <source>
        <dbReference type="PIRNR" id="PIRNR005719"/>
    </source>
</evidence>
<dbReference type="PANTHER" id="PTHR18937">
    <property type="entry name" value="STRUCTURAL MAINTENANCE OF CHROMOSOMES SMC FAMILY MEMBER"/>
    <property type="match status" value="1"/>
</dbReference>
<dbReference type="InterPro" id="IPR003395">
    <property type="entry name" value="RecF/RecN/SMC_N"/>
</dbReference>
<accession>A0A8T3CY77</accession>
<dbReference type="InterPro" id="IPR027417">
    <property type="entry name" value="P-loop_NTPase"/>
</dbReference>
<dbReference type="FunFam" id="1.20.1060.20:FF:000001">
    <property type="entry name" value="Structural maintenance of chromosomes 1A"/>
    <property type="match status" value="1"/>
</dbReference>
<comment type="caution">
    <text evidence="9">The sequence shown here is derived from an EMBL/GenBank/DDBJ whole genome shotgun (WGS) entry which is preliminary data.</text>
</comment>
<organism evidence="9 10">
    <name type="scientific">Albula goreensis</name>
    <dbReference type="NCBI Taxonomy" id="1534307"/>
    <lineage>
        <taxon>Eukaryota</taxon>
        <taxon>Metazoa</taxon>
        <taxon>Chordata</taxon>
        <taxon>Craniata</taxon>
        <taxon>Vertebrata</taxon>
        <taxon>Euteleostomi</taxon>
        <taxon>Actinopterygii</taxon>
        <taxon>Neopterygii</taxon>
        <taxon>Teleostei</taxon>
        <taxon>Albuliformes</taxon>
        <taxon>Albulidae</taxon>
        <taxon>Albula</taxon>
    </lineage>
</organism>
<dbReference type="GO" id="GO:0016887">
    <property type="term" value="F:ATP hydrolysis activity"/>
    <property type="evidence" value="ECO:0007669"/>
    <property type="project" value="InterPro"/>
</dbReference>
<evidence type="ECO:0000256" key="2">
    <source>
        <dbReference type="ARBA" id="ARBA00004286"/>
    </source>
</evidence>
<feature type="domain" description="SMC hinge" evidence="8">
    <location>
        <begin position="469"/>
        <end position="587"/>
    </location>
</feature>
<dbReference type="PANTHER" id="PTHR18937:SF147">
    <property type="entry name" value="STRUCTURAL MAINTENANCE OF CHROMOSOMES PROTEIN 1B"/>
    <property type="match status" value="1"/>
</dbReference>
<dbReference type="GO" id="GO:0005634">
    <property type="term" value="C:nucleus"/>
    <property type="evidence" value="ECO:0007669"/>
    <property type="project" value="UniProtKB-SubCell"/>
</dbReference>
<dbReference type="SUPFAM" id="SSF75553">
    <property type="entry name" value="Smc hinge domain"/>
    <property type="match status" value="1"/>
</dbReference>
<evidence type="ECO:0000259" key="8">
    <source>
        <dbReference type="SMART" id="SM00968"/>
    </source>
</evidence>
<evidence type="ECO:0000256" key="7">
    <source>
        <dbReference type="SAM" id="MobiDB-lite"/>
    </source>
</evidence>
<dbReference type="Gene3D" id="3.40.50.300">
    <property type="entry name" value="P-loop containing nucleotide triphosphate hydrolases"/>
    <property type="match status" value="2"/>
</dbReference>
<evidence type="ECO:0000256" key="3">
    <source>
        <dbReference type="ARBA" id="ARBA00022454"/>
    </source>
</evidence>
<evidence type="ECO:0000313" key="10">
    <source>
        <dbReference type="Proteomes" id="UP000829720"/>
    </source>
</evidence>